<gene>
    <name evidence="1" type="ORF">AZ78_1294</name>
</gene>
<sequence>MGRLGVYAAGAGALDGRDVAGLLLLRIGEERGDGDGRAALGARLGVLTLGFEGGVAFFRGNEAFRLSHAE</sequence>
<keyword evidence="2" id="KW-1185">Reference proteome</keyword>
<proteinExistence type="predicted"/>
<evidence type="ECO:0000313" key="2">
    <source>
        <dbReference type="Proteomes" id="UP000023435"/>
    </source>
</evidence>
<accession>A0A108U722</accession>
<evidence type="ECO:0000313" key="1">
    <source>
        <dbReference type="EMBL" id="KWS03745.1"/>
    </source>
</evidence>
<organism evidence="1 2">
    <name type="scientific">Lysobacter capsici AZ78</name>
    <dbReference type="NCBI Taxonomy" id="1444315"/>
    <lineage>
        <taxon>Bacteria</taxon>
        <taxon>Pseudomonadati</taxon>
        <taxon>Pseudomonadota</taxon>
        <taxon>Gammaproteobacteria</taxon>
        <taxon>Lysobacterales</taxon>
        <taxon>Lysobacteraceae</taxon>
        <taxon>Lysobacter</taxon>
    </lineage>
</organism>
<name>A0A108U722_9GAMM</name>
<dbReference type="AlphaFoldDB" id="A0A108U722"/>
<dbReference type="EMBL" id="JAJA02000001">
    <property type="protein sequence ID" value="KWS03745.1"/>
    <property type="molecule type" value="Genomic_DNA"/>
</dbReference>
<reference evidence="1 2" key="1">
    <citation type="journal article" date="2014" name="Genome Announc.">
        <title>Draft Genome Sequence of Lysobacter capsici AZ78, a Bacterium Antagonistic to Plant-Pathogenic Oomycetes.</title>
        <authorList>
            <person name="Puopolo G."/>
            <person name="Sonego P."/>
            <person name="Engelen K."/>
            <person name="Pertot I."/>
        </authorList>
    </citation>
    <scope>NUCLEOTIDE SEQUENCE [LARGE SCALE GENOMIC DNA]</scope>
    <source>
        <strain evidence="1 2">AZ78</strain>
    </source>
</reference>
<comment type="caution">
    <text evidence="1">The sequence shown here is derived from an EMBL/GenBank/DDBJ whole genome shotgun (WGS) entry which is preliminary data.</text>
</comment>
<protein>
    <submittedName>
        <fullName evidence="1">Uncharacterized protein</fullName>
    </submittedName>
</protein>
<dbReference type="Proteomes" id="UP000023435">
    <property type="component" value="Unassembled WGS sequence"/>
</dbReference>